<feature type="compositionally biased region" description="Basic and acidic residues" evidence="1">
    <location>
        <begin position="107"/>
        <end position="120"/>
    </location>
</feature>
<name>A0A212KHM3_9DELT</name>
<evidence type="ECO:0000313" key="2">
    <source>
        <dbReference type="EMBL" id="SBW11142.1"/>
    </source>
</evidence>
<dbReference type="EMBL" id="FLUQ01000007">
    <property type="protein sequence ID" value="SBW11142.1"/>
    <property type="molecule type" value="Genomic_DNA"/>
</dbReference>
<gene>
    <name evidence="2" type="ORF">KL86DPRO_70183</name>
</gene>
<protein>
    <recommendedName>
        <fullName evidence="3">Magnesium transporter MgtE intracellular domain-containing protein</fullName>
    </recommendedName>
</protein>
<dbReference type="AlphaFoldDB" id="A0A212KHM3"/>
<dbReference type="SUPFAM" id="SSF158791">
    <property type="entry name" value="MgtE N-terminal domain-like"/>
    <property type="match status" value="1"/>
</dbReference>
<proteinExistence type="predicted"/>
<feature type="region of interest" description="Disordered" evidence="1">
    <location>
        <begin position="89"/>
        <end position="120"/>
    </location>
</feature>
<evidence type="ECO:0000256" key="1">
    <source>
        <dbReference type="SAM" id="MobiDB-lite"/>
    </source>
</evidence>
<accession>A0A212KHM3</accession>
<reference evidence="2" key="1">
    <citation type="submission" date="2016-04" db="EMBL/GenBank/DDBJ databases">
        <authorList>
            <person name="Evans L.H."/>
            <person name="Alamgir A."/>
            <person name="Owens N."/>
            <person name="Weber N.D."/>
            <person name="Virtaneva K."/>
            <person name="Barbian K."/>
            <person name="Babar A."/>
            <person name="Rosenke K."/>
        </authorList>
    </citation>
    <scope>NUCLEOTIDE SEQUENCE</scope>
    <source>
        <strain evidence="2">86</strain>
    </source>
</reference>
<evidence type="ECO:0008006" key="3">
    <source>
        <dbReference type="Google" id="ProtNLM"/>
    </source>
</evidence>
<sequence>MTTSPRSASCLRPSKICRFLLCLVIFKLCLVGSMLVEPLGLKDRVLAIVAPAAATAEPARVLAANGANDVKAAENRPLLAAPVAHAAEAAPQAAPAAPPQSNLSREALQRRQDDLARKEQDMRALEKDLDERLMRLQELEVRIQAMLKEAEEIKSAKYRHLVDVLGNMKAKQAASVLETLDEKIAVKVLAGMRGRQAGEILTFVNPGKAARLSEALARVQMPFE</sequence>
<organism evidence="2">
    <name type="scientific">uncultured delta proteobacterium</name>
    <dbReference type="NCBI Taxonomy" id="34034"/>
    <lineage>
        <taxon>Bacteria</taxon>
        <taxon>Deltaproteobacteria</taxon>
        <taxon>environmental samples</taxon>
    </lineage>
</organism>